<accession>A0ACB8WM33</accession>
<reference evidence="1" key="1">
    <citation type="submission" date="2022-04" db="EMBL/GenBank/DDBJ databases">
        <title>Jade perch genome.</title>
        <authorList>
            <person name="Chao B."/>
        </authorList>
    </citation>
    <scope>NUCLEOTIDE SEQUENCE</scope>
    <source>
        <strain evidence="1">CB-2022</strain>
    </source>
</reference>
<dbReference type="Proteomes" id="UP000831701">
    <property type="component" value="Chromosome 8"/>
</dbReference>
<evidence type="ECO:0000313" key="2">
    <source>
        <dbReference type="Proteomes" id="UP000831701"/>
    </source>
</evidence>
<dbReference type="EMBL" id="CM041538">
    <property type="protein sequence ID" value="KAI3368781.1"/>
    <property type="molecule type" value="Genomic_DNA"/>
</dbReference>
<comment type="caution">
    <text evidence="1">The sequence shown here is derived from an EMBL/GenBank/DDBJ whole genome shotgun (WGS) entry which is preliminary data.</text>
</comment>
<evidence type="ECO:0000313" key="1">
    <source>
        <dbReference type="EMBL" id="KAI3368781.1"/>
    </source>
</evidence>
<feature type="non-terminal residue" evidence="1">
    <location>
        <position position="123"/>
    </location>
</feature>
<proteinExistence type="predicted"/>
<name>A0ACB8WM33_9TELE</name>
<keyword evidence="2" id="KW-1185">Reference proteome</keyword>
<protein>
    <submittedName>
        <fullName evidence="1">Uncharacterized protein</fullName>
    </submittedName>
</protein>
<sequence length="123" mass="13513">MVKFLEHIRKDKASSAIRLDSRPAQLLPSELCCCIEPVSDSLTFSLPHALLMFMANPDAQYLICSTESHDAVSLFSLSLSISVSVCLPPLRPRCLCPGNRLFMSIPTGNPLINVTVCSEIKHL</sequence>
<gene>
    <name evidence="1" type="ORF">L3Q82_025768</name>
</gene>
<organism evidence="1 2">
    <name type="scientific">Scortum barcoo</name>
    <name type="common">barcoo grunter</name>
    <dbReference type="NCBI Taxonomy" id="214431"/>
    <lineage>
        <taxon>Eukaryota</taxon>
        <taxon>Metazoa</taxon>
        <taxon>Chordata</taxon>
        <taxon>Craniata</taxon>
        <taxon>Vertebrata</taxon>
        <taxon>Euteleostomi</taxon>
        <taxon>Actinopterygii</taxon>
        <taxon>Neopterygii</taxon>
        <taxon>Teleostei</taxon>
        <taxon>Neoteleostei</taxon>
        <taxon>Acanthomorphata</taxon>
        <taxon>Eupercaria</taxon>
        <taxon>Centrarchiformes</taxon>
        <taxon>Terapontoidei</taxon>
        <taxon>Terapontidae</taxon>
        <taxon>Scortum</taxon>
    </lineage>
</organism>